<reference evidence="11 12" key="1">
    <citation type="journal article" date="2014" name="Int. J. Syst. Evol. Microbiol.">
        <title>Complete genome sequence of Corynebacterium casei LMG S-19264T (=DSM 44701T), isolated from a smear-ripened cheese.</title>
        <authorList>
            <consortium name="US DOE Joint Genome Institute (JGI-PGF)"/>
            <person name="Walter F."/>
            <person name="Albersmeier A."/>
            <person name="Kalinowski J."/>
            <person name="Ruckert C."/>
        </authorList>
    </citation>
    <scope>NUCLEOTIDE SEQUENCE [LARGE SCALE GENOMIC DNA]</scope>
    <source>
        <strain evidence="11 12">CGMCC 1.12976</strain>
    </source>
</reference>
<dbReference type="Gene3D" id="1.20.5.110">
    <property type="match status" value="1"/>
</dbReference>
<organism evidence="11 12">
    <name type="scientific">Subtercola lobariae</name>
    <dbReference type="NCBI Taxonomy" id="1588641"/>
    <lineage>
        <taxon>Bacteria</taxon>
        <taxon>Bacillati</taxon>
        <taxon>Actinomycetota</taxon>
        <taxon>Actinomycetes</taxon>
        <taxon>Micrococcales</taxon>
        <taxon>Microbacteriaceae</taxon>
        <taxon>Subtercola</taxon>
    </lineage>
</organism>
<name>A0A917AZC4_9MICO</name>
<evidence type="ECO:0000256" key="3">
    <source>
        <dbReference type="ARBA" id="ARBA00022692"/>
    </source>
</evidence>
<keyword evidence="12" id="KW-1185">Reference proteome</keyword>
<evidence type="ECO:0000256" key="1">
    <source>
        <dbReference type="ARBA" id="ARBA00004141"/>
    </source>
</evidence>
<feature type="transmembrane region" description="Helical" evidence="9">
    <location>
        <begin position="21"/>
        <end position="40"/>
    </location>
</feature>
<protein>
    <submittedName>
        <fullName evidence="11">Voltage-gated potassium channel</fullName>
    </submittedName>
</protein>
<dbReference type="Gene3D" id="1.10.287.70">
    <property type="match status" value="1"/>
</dbReference>
<evidence type="ECO:0000259" key="10">
    <source>
        <dbReference type="Pfam" id="PF07885"/>
    </source>
</evidence>
<comment type="subcellular location">
    <subcellularLocation>
        <location evidence="1">Membrane</location>
        <topology evidence="1">Multi-pass membrane protein</topology>
    </subcellularLocation>
</comment>
<evidence type="ECO:0000256" key="8">
    <source>
        <dbReference type="SAM" id="MobiDB-lite"/>
    </source>
</evidence>
<keyword evidence="6 9" id="KW-0472">Membrane</keyword>
<comment type="caution">
    <text evidence="11">The sequence shown here is derived from an EMBL/GenBank/DDBJ whole genome shotgun (WGS) entry which is preliminary data.</text>
</comment>
<evidence type="ECO:0000256" key="2">
    <source>
        <dbReference type="ARBA" id="ARBA00022448"/>
    </source>
</evidence>
<dbReference type="SUPFAM" id="SSF81324">
    <property type="entry name" value="Voltage-gated potassium channels"/>
    <property type="match status" value="1"/>
</dbReference>
<feature type="transmembrane region" description="Helical" evidence="9">
    <location>
        <begin position="46"/>
        <end position="72"/>
    </location>
</feature>
<evidence type="ECO:0000313" key="11">
    <source>
        <dbReference type="EMBL" id="GGF12448.1"/>
    </source>
</evidence>
<keyword evidence="2" id="KW-0813">Transport</keyword>
<dbReference type="GO" id="GO:0008076">
    <property type="term" value="C:voltage-gated potassium channel complex"/>
    <property type="evidence" value="ECO:0007669"/>
    <property type="project" value="InterPro"/>
</dbReference>
<keyword evidence="7 11" id="KW-0407">Ion channel</keyword>
<dbReference type="InterPro" id="IPR028325">
    <property type="entry name" value="VG_K_chnl"/>
</dbReference>
<keyword evidence="3 9" id="KW-0812">Transmembrane</keyword>
<dbReference type="PANTHER" id="PTHR11537">
    <property type="entry name" value="VOLTAGE-GATED POTASSIUM CHANNEL"/>
    <property type="match status" value="1"/>
</dbReference>
<proteinExistence type="predicted"/>
<dbReference type="RefSeq" id="WP_188672556.1">
    <property type="nucleotide sequence ID" value="NZ_BMGP01000001.1"/>
</dbReference>
<dbReference type="Proteomes" id="UP000598775">
    <property type="component" value="Unassembled WGS sequence"/>
</dbReference>
<dbReference type="PANTHER" id="PTHR11537:SF254">
    <property type="entry name" value="POTASSIUM VOLTAGE-GATED CHANNEL PROTEIN SHAB"/>
    <property type="match status" value="1"/>
</dbReference>
<feature type="transmembrane region" description="Helical" evidence="9">
    <location>
        <begin position="186"/>
        <end position="211"/>
    </location>
</feature>
<keyword evidence="5" id="KW-0406">Ion transport</keyword>
<feature type="domain" description="Potassium channel" evidence="10">
    <location>
        <begin position="137"/>
        <end position="211"/>
    </location>
</feature>
<evidence type="ECO:0000256" key="7">
    <source>
        <dbReference type="ARBA" id="ARBA00023303"/>
    </source>
</evidence>
<dbReference type="PRINTS" id="PR00169">
    <property type="entry name" value="KCHANNEL"/>
</dbReference>
<evidence type="ECO:0000256" key="9">
    <source>
        <dbReference type="SAM" id="Phobius"/>
    </source>
</evidence>
<evidence type="ECO:0000256" key="4">
    <source>
        <dbReference type="ARBA" id="ARBA00022989"/>
    </source>
</evidence>
<dbReference type="InterPro" id="IPR013099">
    <property type="entry name" value="K_chnl_dom"/>
</dbReference>
<feature type="transmembrane region" description="Helical" evidence="9">
    <location>
        <begin position="124"/>
        <end position="144"/>
    </location>
</feature>
<evidence type="ECO:0000313" key="12">
    <source>
        <dbReference type="Proteomes" id="UP000598775"/>
    </source>
</evidence>
<accession>A0A917AZC4</accession>
<evidence type="ECO:0000256" key="5">
    <source>
        <dbReference type="ARBA" id="ARBA00023065"/>
    </source>
</evidence>
<gene>
    <name evidence="11" type="ORF">GCM10011399_02980</name>
</gene>
<dbReference type="Pfam" id="PF07885">
    <property type="entry name" value="Ion_trans_2"/>
    <property type="match status" value="1"/>
</dbReference>
<evidence type="ECO:0000256" key="6">
    <source>
        <dbReference type="ARBA" id="ARBA00023136"/>
    </source>
</evidence>
<feature type="region of interest" description="Disordered" evidence="8">
    <location>
        <begin position="255"/>
        <end position="278"/>
    </location>
</feature>
<dbReference type="AlphaFoldDB" id="A0A917AZC4"/>
<dbReference type="GO" id="GO:0001508">
    <property type="term" value="P:action potential"/>
    <property type="evidence" value="ECO:0007669"/>
    <property type="project" value="TreeGrafter"/>
</dbReference>
<sequence>MSTERGRDTRTTQERWRAATQWPLNIAAVLFLLAYSFKVILNDRDFVATVSYTVMIIVWAAFLVNYVVNVILAGDHRRTWIRTNWYQIPITLLPALEPLRLLRLVQLTDLLPSKTAGNRLRSRVGLYVFSTLILAIYVGALGVLDAEQNASGANIRTLGDALWWAVVTVTTVGYGDFVPVTPQGRFVAAALMLSGVALIGTITGTLASFLSEKTRAGDASRVAASQKQVDELGQQLASLEKLLNDRTAAERAYVKRAHPEAQPPATTAQPPADTDADA</sequence>
<dbReference type="GO" id="GO:0005249">
    <property type="term" value="F:voltage-gated potassium channel activity"/>
    <property type="evidence" value="ECO:0007669"/>
    <property type="project" value="InterPro"/>
</dbReference>
<feature type="compositionally biased region" description="Low complexity" evidence="8">
    <location>
        <begin position="263"/>
        <end position="278"/>
    </location>
</feature>
<dbReference type="EMBL" id="BMGP01000001">
    <property type="protein sequence ID" value="GGF12448.1"/>
    <property type="molecule type" value="Genomic_DNA"/>
</dbReference>
<keyword evidence="4 9" id="KW-1133">Transmembrane helix</keyword>